<protein>
    <recommendedName>
        <fullName evidence="5">Calx-beta domain-containing protein</fullName>
    </recommendedName>
</protein>
<comment type="caution">
    <text evidence="6">The sequence shown here is derived from an EMBL/GenBank/DDBJ whole genome shotgun (WGS) entry which is preliminary data.</text>
</comment>
<dbReference type="Pfam" id="PF03160">
    <property type="entry name" value="Calx-beta"/>
    <property type="match status" value="2"/>
</dbReference>
<dbReference type="PANTHER" id="PTHR41775">
    <property type="entry name" value="SECRETED PROTEIN-RELATED"/>
    <property type="match status" value="1"/>
</dbReference>
<feature type="domain" description="Calx-beta" evidence="5">
    <location>
        <begin position="846"/>
        <end position="945"/>
    </location>
</feature>
<dbReference type="Gene3D" id="2.60.40.2030">
    <property type="match status" value="2"/>
</dbReference>
<dbReference type="Gene3D" id="2.60.40.10">
    <property type="entry name" value="Immunoglobulins"/>
    <property type="match status" value="1"/>
</dbReference>
<dbReference type="SUPFAM" id="SSF55486">
    <property type="entry name" value="Metalloproteases ('zincins'), catalytic domain"/>
    <property type="match status" value="1"/>
</dbReference>
<name>A0ABP3WCR0_9GAMM</name>
<evidence type="ECO:0000256" key="2">
    <source>
        <dbReference type="ARBA" id="ARBA00022737"/>
    </source>
</evidence>
<feature type="signal peptide" evidence="4">
    <location>
        <begin position="1"/>
        <end position="25"/>
    </location>
</feature>
<sequence>MLLNLSHTIRAIFIALSLISFSVFALQPPTKAQLERYKQQGTLQERISKAKGFANDQVNPNLLQSKHASIGQSNTKNIGAATSITPWKNGFGSSGTQKTFTLLLAFSDALPPEHQSADVIYNHIYGDGDPDRFPNESLTNFYYRSSYEQLEITGEVLDWYITPYTRDEVTGEADVIKEALRYYEQQGVDFSQYDNDNDGIIDYFSVIWTGEVGEWASQWWGHQTKIYDDSFILSGKTLATYSWQWLSHNNATDDFDPQVLIHETGHALGLPDYYDYDSSVGAPIEFPVSDMMRNNLGDHNAFSKFLLGWIEPTFIGTGQQSISLKPSSTSKDALMIMPGLTAENALSEYFVVQHRDKQGNDKHMSGEGLLIWHVDANIKYNNFEFDNSYTAHNLIRLLSADEFDYYQPGHELTSLSTPSSQGYKTSNSAVEITAIEKSANIINLSAAIVNTPLVSLSGIKNLEALSENNTITANIDSTEPITNVKFFINGQLIEEDTQAPYQMDFSKADISVSTVDILVEAYTATAKGSASISALNLQYNEGLVVVNLATDTSLSSVLERFTIPTLSLNDIPMVSPTNTPAMFISAHNTQPLSDEQFSRLTNYVNAGGHLYFENSEWFWNRDLHNQQWQNFGIEATWQFSQNVATIYGAENSIVSGVTMSTPDSYFIFHELVHSDNNPTNNSLWFIQRANTFDISNTVTKTIAQANVMVSTGMFAWLPTHLQVKVMSQYLAYFEVDNSIEPVSITIANIDGSIQTERHTDITFSIERSYDNGEESVVNLDVVSENAVIGQDYIALTQNQVTFLAGELIKSVTLTIQDDFLADGDKALYLSISGQDVISEDTEKTNAYLFIQDNEFRGKVQFSQSNTSINEDDGTYEFTVERIDGVDDEITFSIATHDGSAIEGQDYHGINEEIIMPANFASHTFVLTLIDNSIYEANKNFTISLTSEHLVGEEQNLAVTIVNDDDQPIATKPASTQSSSSGGSSNIAYLLLIMLIYRQRTLLKTWLRC</sequence>
<evidence type="ECO:0000313" key="7">
    <source>
        <dbReference type="Proteomes" id="UP001500021"/>
    </source>
</evidence>
<evidence type="ECO:0000313" key="6">
    <source>
        <dbReference type="EMBL" id="GAA0811808.1"/>
    </source>
</evidence>
<evidence type="ECO:0000256" key="1">
    <source>
        <dbReference type="ARBA" id="ARBA00022729"/>
    </source>
</evidence>
<dbReference type="Gene3D" id="3.40.390.10">
    <property type="entry name" value="Collagenase (Catalytic Domain)"/>
    <property type="match status" value="1"/>
</dbReference>
<dbReference type="InterPro" id="IPR003644">
    <property type="entry name" value="Calx_beta"/>
</dbReference>
<keyword evidence="7" id="KW-1185">Reference proteome</keyword>
<evidence type="ECO:0000256" key="3">
    <source>
        <dbReference type="ARBA" id="ARBA00022837"/>
    </source>
</evidence>
<evidence type="ECO:0000256" key="4">
    <source>
        <dbReference type="SAM" id="SignalP"/>
    </source>
</evidence>
<dbReference type="EMBL" id="BAAAFA010000001">
    <property type="protein sequence ID" value="GAA0811808.1"/>
    <property type="molecule type" value="Genomic_DNA"/>
</dbReference>
<feature type="chain" id="PRO_5047005757" description="Calx-beta domain-containing protein" evidence="4">
    <location>
        <begin position="26"/>
        <end position="1008"/>
    </location>
</feature>
<keyword evidence="1 4" id="KW-0732">Signal</keyword>
<gene>
    <name evidence="6" type="ORF">GCM10009111_04810</name>
</gene>
<reference evidence="7" key="1">
    <citation type="journal article" date="2019" name="Int. J. Syst. Evol. Microbiol.">
        <title>The Global Catalogue of Microorganisms (GCM) 10K type strain sequencing project: providing services to taxonomists for standard genome sequencing and annotation.</title>
        <authorList>
            <consortium name="The Broad Institute Genomics Platform"/>
            <consortium name="The Broad Institute Genome Sequencing Center for Infectious Disease"/>
            <person name="Wu L."/>
            <person name="Ma J."/>
        </authorList>
    </citation>
    <scope>NUCLEOTIDE SEQUENCE [LARGE SCALE GENOMIC DNA]</scope>
    <source>
        <strain evidence="7">JCM 15608</strain>
    </source>
</reference>
<dbReference type="NCBIfam" id="TIGR03296">
    <property type="entry name" value="M6dom_TIGR03296"/>
    <property type="match status" value="1"/>
</dbReference>
<dbReference type="InterPro" id="IPR038081">
    <property type="entry name" value="CalX-like_sf"/>
</dbReference>
<keyword evidence="2" id="KW-0677">Repeat</keyword>
<dbReference type="InterPro" id="IPR008757">
    <property type="entry name" value="Peptidase_M6-like_domain"/>
</dbReference>
<keyword evidence="3" id="KW-0106">Calcium</keyword>
<dbReference type="SMART" id="SM00237">
    <property type="entry name" value="Calx_beta"/>
    <property type="match status" value="1"/>
</dbReference>
<dbReference type="InterPro" id="IPR024079">
    <property type="entry name" value="MetalloPept_cat_dom_sf"/>
</dbReference>
<accession>A0ABP3WCR0</accession>
<dbReference type="PANTHER" id="PTHR41775:SF1">
    <property type="entry name" value="PEPTIDASE M6-LIKE DOMAIN-CONTAINING PROTEIN"/>
    <property type="match status" value="1"/>
</dbReference>
<evidence type="ECO:0000259" key="5">
    <source>
        <dbReference type="SMART" id="SM00237"/>
    </source>
</evidence>
<dbReference type="Pfam" id="PF17957">
    <property type="entry name" value="Big_7"/>
    <property type="match status" value="1"/>
</dbReference>
<dbReference type="InterPro" id="IPR013783">
    <property type="entry name" value="Ig-like_fold"/>
</dbReference>
<organism evidence="6 7">
    <name type="scientific">Colwellia asteriadis</name>
    <dbReference type="NCBI Taxonomy" id="517723"/>
    <lineage>
        <taxon>Bacteria</taxon>
        <taxon>Pseudomonadati</taxon>
        <taxon>Pseudomonadota</taxon>
        <taxon>Gammaproteobacteria</taxon>
        <taxon>Alteromonadales</taxon>
        <taxon>Colwelliaceae</taxon>
        <taxon>Colwellia</taxon>
    </lineage>
</organism>
<dbReference type="Proteomes" id="UP001500021">
    <property type="component" value="Unassembled WGS sequence"/>
</dbReference>
<dbReference type="SUPFAM" id="SSF141072">
    <property type="entry name" value="CalX-like"/>
    <property type="match status" value="2"/>
</dbReference>
<proteinExistence type="predicted"/>